<feature type="coiled-coil region" evidence="1">
    <location>
        <begin position="35"/>
        <end position="113"/>
    </location>
</feature>
<reference evidence="3" key="2">
    <citation type="submission" date="2020-11" db="EMBL/GenBank/DDBJ databases">
        <authorList>
            <consortium name="NCBI Pathogen Detection Project"/>
        </authorList>
    </citation>
    <scope>NUCLEOTIDE SEQUENCE</scope>
    <source>
        <strain evidence="3">D3612</strain>
    </source>
</reference>
<evidence type="ECO:0000256" key="2">
    <source>
        <dbReference type="SAM" id="SignalP"/>
    </source>
</evidence>
<dbReference type="EMBL" id="DACSEI010000001">
    <property type="protein sequence ID" value="HAT1594983.1"/>
    <property type="molecule type" value="Genomic_DNA"/>
</dbReference>
<dbReference type="Proteomes" id="UP000861567">
    <property type="component" value="Unassembled WGS sequence"/>
</dbReference>
<feature type="signal peptide" evidence="2">
    <location>
        <begin position="1"/>
        <end position="23"/>
    </location>
</feature>
<protein>
    <recommendedName>
        <fullName evidence="5">Apolipoprotein A1/A4/E domain</fullName>
    </recommendedName>
</protein>
<dbReference type="Gene3D" id="1.20.120.20">
    <property type="entry name" value="Apolipoprotein"/>
    <property type="match status" value="1"/>
</dbReference>
<keyword evidence="1" id="KW-0175">Coiled coil</keyword>
<organism evidence="3 4">
    <name type="scientific">Legionella pneumophila</name>
    <dbReference type="NCBI Taxonomy" id="446"/>
    <lineage>
        <taxon>Bacteria</taxon>
        <taxon>Pseudomonadati</taxon>
        <taxon>Pseudomonadota</taxon>
        <taxon>Gammaproteobacteria</taxon>
        <taxon>Legionellales</taxon>
        <taxon>Legionellaceae</taxon>
        <taxon>Legionella</taxon>
    </lineage>
</organism>
<reference evidence="3" key="1">
    <citation type="journal article" date="2018" name="Genome Biol.">
        <title>SKESA: strategic k-mer extension for scrupulous assemblies.</title>
        <authorList>
            <person name="Souvorov A."/>
            <person name="Agarwala R."/>
            <person name="Lipman D.J."/>
        </authorList>
    </citation>
    <scope>NUCLEOTIDE SEQUENCE</scope>
    <source>
        <strain evidence="3">D3612</strain>
    </source>
</reference>
<accession>A0AAN5KNK8</accession>
<comment type="caution">
    <text evidence="3">The sequence shown here is derived from an EMBL/GenBank/DDBJ whole genome shotgun (WGS) entry which is preliminary data.</text>
</comment>
<evidence type="ECO:0008006" key="5">
    <source>
        <dbReference type="Google" id="ProtNLM"/>
    </source>
</evidence>
<proteinExistence type="predicted"/>
<keyword evidence="2" id="KW-0732">Signal</keyword>
<evidence type="ECO:0000313" key="3">
    <source>
        <dbReference type="EMBL" id="HAT1594983.1"/>
    </source>
</evidence>
<dbReference type="AlphaFoldDB" id="A0AAN5KNK8"/>
<name>A0AAN5KNK8_LEGPN</name>
<feature type="chain" id="PRO_5043010394" description="Apolipoprotein A1/A4/E domain" evidence="2">
    <location>
        <begin position="24"/>
        <end position="117"/>
    </location>
</feature>
<gene>
    <name evidence="3" type="ORF">I8Y58_000171</name>
</gene>
<evidence type="ECO:0000256" key="1">
    <source>
        <dbReference type="SAM" id="Coils"/>
    </source>
</evidence>
<evidence type="ECO:0000313" key="4">
    <source>
        <dbReference type="Proteomes" id="UP000861567"/>
    </source>
</evidence>
<dbReference type="SUPFAM" id="SSF58113">
    <property type="entry name" value="Apolipoprotein A-I"/>
    <property type="match status" value="1"/>
</dbReference>
<sequence>MKKVILYVLPSLMLASLFNLTYADETPAQLTGTPAEQIQQLNAQIQSQLQEMQTKQQQQLDALNAQLQNQIKQVQSQLQEQIQTVNSQTQDQIKQVQTTLQEQIKQIQQQALQKANQ</sequence>